<dbReference type="AlphaFoldDB" id="A0A3B3HRT5"/>
<evidence type="ECO:0000313" key="3">
    <source>
        <dbReference type="Proteomes" id="UP000001038"/>
    </source>
</evidence>
<protein>
    <recommendedName>
        <fullName evidence="1">Peptidase S1 domain-containing protein</fullName>
    </recommendedName>
</protein>
<dbReference type="SUPFAM" id="SSF50494">
    <property type="entry name" value="Trypsin-like serine proteases"/>
    <property type="match status" value="1"/>
</dbReference>
<dbReference type="Bgee" id="ENSORLG00000028754">
    <property type="expression patterns" value="Expressed in ovary and 10 other cell types or tissues"/>
</dbReference>
<dbReference type="GeneTree" id="ENSGT00940000177501"/>
<feature type="domain" description="Peptidase S1" evidence="1">
    <location>
        <begin position="16"/>
        <end position="58"/>
    </location>
</feature>
<keyword evidence="3" id="KW-1185">Reference proteome</keyword>
<organism evidence="2 3">
    <name type="scientific">Oryzias latipes</name>
    <name type="common">Japanese rice fish</name>
    <name type="synonym">Japanese killifish</name>
    <dbReference type="NCBI Taxonomy" id="8090"/>
    <lineage>
        <taxon>Eukaryota</taxon>
        <taxon>Metazoa</taxon>
        <taxon>Chordata</taxon>
        <taxon>Craniata</taxon>
        <taxon>Vertebrata</taxon>
        <taxon>Euteleostomi</taxon>
        <taxon>Actinopterygii</taxon>
        <taxon>Neopterygii</taxon>
        <taxon>Teleostei</taxon>
        <taxon>Neoteleostei</taxon>
        <taxon>Acanthomorphata</taxon>
        <taxon>Ovalentaria</taxon>
        <taxon>Atherinomorphae</taxon>
        <taxon>Beloniformes</taxon>
        <taxon>Adrianichthyidae</taxon>
        <taxon>Oryziinae</taxon>
        <taxon>Oryzias</taxon>
    </lineage>
</organism>
<dbReference type="InterPro" id="IPR043504">
    <property type="entry name" value="Peptidase_S1_PA_chymotrypsin"/>
</dbReference>
<dbReference type="PANTHER" id="PTHR24258:SF116">
    <property type="entry name" value="FI16631P1-RELATED"/>
    <property type="match status" value="1"/>
</dbReference>
<dbReference type="PANTHER" id="PTHR24258">
    <property type="entry name" value="SERINE PROTEASE-RELATED"/>
    <property type="match status" value="1"/>
</dbReference>
<dbReference type="InterPro" id="IPR001254">
    <property type="entry name" value="Trypsin_dom"/>
</dbReference>
<reference evidence="2" key="3">
    <citation type="submission" date="2025-09" db="UniProtKB">
        <authorList>
            <consortium name="Ensembl"/>
        </authorList>
    </citation>
    <scope>IDENTIFICATION</scope>
    <source>
        <strain evidence="2">Hd-rR</strain>
    </source>
</reference>
<dbReference type="Pfam" id="PF00089">
    <property type="entry name" value="Trypsin"/>
    <property type="match status" value="1"/>
</dbReference>
<dbReference type="GO" id="GO:0004252">
    <property type="term" value="F:serine-type endopeptidase activity"/>
    <property type="evidence" value="ECO:0007669"/>
    <property type="project" value="InterPro"/>
</dbReference>
<dbReference type="InterPro" id="IPR009003">
    <property type="entry name" value="Peptidase_S1_PA"/>
</dbReference>
<reference evidence="2" key="2">
    <citation type="submission" date="2025-08" db="UniProtKB">
        <authorList>
            <consortium name="Ensembl"/>
        </authorList>
    </citation>
    <scope>IDENTIFICATION</scope>
    <source>
        <strain evidence="2">Hd-rR</strain>
    </source>
</reference>
<dbReference type="Ensembl" id="ENSORLT00000027360.1">
    <property type="protein sequence ID" value="ENSORLP00000034023.1"/>
    <property type="gene ID" value="ENSORLG00000028754.1"/>
</dbReference>
<evidence type="ECO:0000259" key="1">
    <source>
        <dbReference type="Pfam" id="PF00089"/>
    </source>
</evidence>
<dbReference type="Gene3D" id="2.40.10.10">
    <property type="entry name" value="Trypsin-like serine proteases"/>
    <property type="match status" value="1"/>
</dbReference>
<dbReference type="GO" id="GO:0006508">
    <property type="term" value="P:proteolysis"/>
    <property type="evidence" value="ECO:0007669"/>
    <property type="project" value="InterPro"/>
</dbReference>
<name>A0A3B3HRT5_ORYLA</name>
<dbReference type="Proteomes" id="UP000001038">
    <property type="component" value="Chromosome 8"/>
</dbReference>
<evidence type="ECO:0000313" key="2">
    <source>
        <dbReference type="Ensembl" id="ENSORLP00000034023.1"/>
    </source>
</evidence>
<accession>A0A3B3HRT5</accession>
<dbReference type="STRING" id="8090.ENSORLP00000034023"/>
<reference evidence="2 3" key="1">
    <citation type="journal article" date="2007" name="Nature">
        <title>The medaka draft genome and insights into vertebrate genome evolution.</title>
        <authorList>
            <person name="Kasahara M."/>
            <person name="Naruse K."/>
            <person name="Sasaki S."/>
            <person name="Nakatani Y."/>
            <person name="Qu W."/>
            <person name="Ahsan B."/>
            <person name="Yamada T."/>
            <person name="Nagayasu Y."/>
            <person name="Doi K."/>
            <person name="Kasai Y."/>
            <person name="Jindo T."/>
            <person name="Kobayashi D."/>
            <person name="Shimada A."/>
            <person name="Toyoda A."/>
            <person name="Kuroki Y."/>
            <person name="Fujiyama A."/>
            <person name="Sasaki T."/>
            <person name="Shimizu A."/>
            <person name="Asakawa S."/>
            <person name="Shimizu N."/>
            <person name="Hashimoto S."/>
            <person name="Yang J."/>
            <person name="Lee Y."/>
            <person name="Matsushima K."/>
            <person name="Sugano S."/>
            <person name="Sakaizumi M."/>
            <person name="Narita T."/>
            <person name="Ohishi K."/>
            <person name="Haga S."/>
            <person name="Ohta F."/>
            <person name="Nomoto H."/>
            <person name="Nogata K."/>
            <person name="Morishita T."/>
            <person name="Endo T."/>
            <person name="Shin-I T."/>
            <person name="Takeda H."/>
            <person name="Morishita S."/>
            <person name="Kohara Y."/>
        </authorList>
    </citation>
    <scope>NUCLEOTIDE SEQUENCE [LARGE SCALE GENOMIC DNA]</scope>
    <source>
        <strain evidence="2 3">Hd-rR</strain>
    </source>
</reference>
<sequence length="58" mass="5941">VGTGRQTPLNSGVLDGSSVATAGQWPWMASLQRNGQHVCGGTLVSLDYVLSSADCFSG</sequence>
<proteinExistence type="predicted"/>
<dbReference type="InParanoid" id="A0A3B3HRT5"/>